<keyword evidence="3" id="KW-1185">Reference proteome</keyword>
<sequence length="188" mass="20851">MRATNLGKMIFSLIITFTINSTIADITHIDFLIPGGEGGGWDTTARQTGQALIDTKLIKSTSYKNLSGGGGGRAIISLITETDKYKNTLMVQSTPLILRNLSGIIPHCYRDITPVSLLIAEYQVLVVPSNSTYKSTYAELLKSLNQTDKWQEVRSKYGWADYLKSGEELKAFLESQENSIKDILKLIQ</sequence>
<reference evidence="2 3" key="1">
    <citation type="submission" date="2020-07" db="EMBL/GenBank/DDBJ databases">
        <title>Endozoicomonas sp. nov., isolated from sediment.</title>
        <authorList>
            <person name="Gu T."/>
        </authorList>
    </citation>
    <scope>NUCLEOTIDE SEQUENCE [LARGE SCALE GENOMIC DNA]</scope>
    <source>
        <strain evidence="2 3">SM1973</strain>
    </source>
</reference>
<dbReference type="Gene3D" id="3.40.190.150">
    <property type="entry name" value="Bordetella uptake gene, domain 1"/>
    <property type="match status" value="1"/>
</dbReference>
<gene>
    <name evidence="2" type="ORF">H0A36_02995</name>
</gene>
<evidence type="ECO:0000256" key="1">
    <source>
        <dbReference type="ARBA" id="ARBA00006987"/>
    </source>
</evidence>
<dbReference type="AlphaFoldDB" id="A0A853HX57"/>
<evidence type="ECO:0000313" key="3">
    <source>
        <dbReference type="Proteomes" id="UP000569732"/>
    </source>
</evidence>
<dbReference type="PANTHER" id="PTHR42928:SF3">
    <property type="entry name" value="UPF0065 PROTEIN YFLP"/>
    <property type="match status" value="1"/>
</dbReference>
<dbReference type="InterPro" id="IPR042100">
    <property type="entry name" value="Bug_dom1"/>
</dbReference>
<dbReference type="EMBL" id="JACCKB010000003">
    <property type="protein sequence ID" value="NYZ64959.1"/>
    <property type="molecule type" value="Genomic_DNA"/>
</dbReference>
<comment type="caution">
    <text evidence="2">The sequence shown here is derived from an EMBL/GenBank/DDBJ whole genome shotgun (WGS) entry which is preliminary data.</text>
</comment>
<evidence type="ECO:0000313" key="2">
    <source>
        <dbReference type="EMBL" id="NYZ64959.1"/>
    </source>
</evidence>
<name>A0A853HX57_9GAMM</name>
<dbReference type="Proteomes" id="UP000569732">
    <property type="component" value="Unassembled WGS sequence"/>
</dbReference>
<accession>A0A853HX57</accession>
<comment type="similarity">
    <text evidence="1">Belongs to the UPF0065 (bug) family.</text>
</comment>
<dbReference type="RefSeq" id="WP_180566995.1">
    <property type="nucleotide sequence ID" value="NZ_JACCKB010000003.1"/>
</dbReference>
<dbReference type="InterPro" id="IPR005064">
    <property type="entry name" value="BUG"/>
</dbReference>
<evidence type="ECO:0008006" key="4">
    <source>
        <dbReference type="Google" id="ProtNLM"/>
    </source>
</evidence>
<protein>
    <recommendedName>
        <fullName evidence="4">Tripartite tricarboxylate transporter substrate binding protein</fullName>
    </recommendedName>
</protein>
<organism evidence="2 3">
    <name type="scientific">Spartinivicinus marinus</name>
    <dbReference type="NCBI Taxonomy" id="2994442"/>
    <lineage>
        <taxon>Bacteria</taxon>
        <taxon>Pseudomonadati</taxon>
        <taxon>Pseudomonadota</taxon>
        <taxon>Gammaproteobacteria</taxon>
        <taxon>Oceanospirillales</taxon>
        <taxon>Zooshikellaceae</taxon>
        <taxon>Spartinivicinus</taxon>
    </lineage>
</organism>
<dbReference type="PANTHER" id="PTHR42928">
    <property type="entry name" value="TRICARBOXYLATE-BINDING PROTEIN"/>
    <property type="match status" value="1"/>
</dbReference>
<proteinExistence type="inferred from homology"/>